<evidence type="ECO:0000313" key="1">
    <source>
        <dbReference type="EMBL" id="KAJ8876299.1"/>
    </source>
</evidence>
<dbReference type="PANTHER" id="PTHR47326:SF1">
    <property type="entry name" value="HTH PSQ-TYPE DOMAIN-CONTAINING PROTEIN"/>
    <property type="match status" value="1"/>
</dbReference>
<dbReference type="EMBL" id="JARBHB010000009">
    <property type="protein sequence ID" value="KAJ8876299.1"/>
    <property type="molecule type" value="Genomic_DNA"/>
</dbReference>
<keyword evidence="2" id="KW-1185">Reference proteome</keyword>
<protein>
    <recommendedName>
        <fullName evidence="3">Transposase</fullName>
    </recommendedName>
</protein>
<dbReference type="PANTHER" id="PTHR47326">
    <property type="entry name" value="TRANSPOSABLE ELEMENT TC3 TRANSPOSASE-LIKE PROTEIN"/>
    <property type="match status" value="1"/>
</dbReference>
<accession>A0ABQ9GWA9</accession>
<evidence type="ECO:0008006" key="3">
    <source>
        <dbReference type="Google" id="ProtNLM"/>
    </source>
</evidence>
<proteinExistence type="predicted"/>
<dbReference type="Gene3D" id="3.30.420.10">
    <property type="entry name" value="Ribonuclease H-like superfamily/Ribonuclease H"/>
    <property type="match status" value="1"/>
</dbReference>
<organism evidence="1 2">
    <name type="scientific">Dryococelus australis</name>
    <dbReference type="NCBI Taxonomy" id="614101"/>
    <lineage>
        <taxon>Eukaryota</taxon>
        <taxon>Metazoa</taxon>
        <taxon>Ecdysozoa</taxon>
        <taxon>Arthropoda</taxon>
        <taxon>Hexapoda</taxon>
        <taxon>Insecta</taxon>
        <taxon>Pterygota</taxon>
        <taxon>Neoptera</taxon>
        <taxon>Polyneoptera</taxon>
        <taxon>Phasmatodea</taxon>
        <taxon>Verophasmatodea</taxon>
        <taxon>Anareolatae</taxon>
        <taxon>Phasmatidae</taxon>
        <taxon>Eurycanthinae</taxon>
        <taxon>Dryococelus</taxon>
    </lineage>
</organism>
<evidence type="ECO:0000313" key="2">
    <source>
        <dbReference type="Proteomes" id="UP001159363"/>
    </source>
</evidence>
<gene>
    <name evidence="1" type="ORF">PR048_024209</name>
</gene>
<name>A0ABQ9GWA9_9NEOP</name>
<dbReference type="Proteomes" id="UP001159363">
    <property type="component" value="Chromosome 8"/>
</dbReference>
<comment type="caution">
    <text evidence="1">The sequence shown here is derived from an EMBL/GenBank/DDBJ whole genome shotgun (WGS) entry which is preliminary data.</text>
</comment>
<sequence length="85" mass="9681">MYQRCLLLAFLEDVSLVTRDHMWIKHNGAPPHNACGVREYLDQVFPGRWIGLLAPPTCHLYLWGHMESLVYEAQVDMAVSIVAVS</sequence>
<dbReference type="InterPro" id="IPR036397">
    <property type="entry name" value="RNaseH_sf"/>
</dbReference>
<reference evidence="1 2" key="1">
    <citation type="submission" date="2023-02" db="EMBL/GenBank/DDBJ databases">
        <title>LHISI_Scaffold_Assembly.</title>
        <authorList>
            <person name="Stuart O.P."/>
            <person name="Cleave R."/>
            <person name="Magrath M.J.L."/>
            <person name="Mikheyev A.S."/>
        </authorList>
    </citation>
    <scope>NUCLEOTIDE SEQUENCE [LARGE SCALE GENOMIC DNA]</scope>
    <source>
        <strain evidence="1">Daus_M_001</strain>
        <tissue evidence="1">Leg muscle</tissue>
    </source>
</reference>